<evidence type="ECO:0000313" key="1">
    <source>
        <dbReference type="EMBL" id="MBX38441.1"/>
    </source>
</evidence>
<accession>A0A2P2N7H8</accession>
<dbReference type="EMBL" id="GGEC01057957">
    <property type="protein sequence ID" value="MBX38441.1"/>
    <property type="molecule type" value="Transcribed_RNA"/>
</dbReference>
<sequence length="51" mass="5768">MRWDILFFFFSPMCNISGKASFSGSNHTCIMQIISAPLGQTQDHLFAKDLN</sequence>
<dbReference type="AlphaFoldDB" id="A0A2P2N7H8"/>
<protein>
    <submittedName>
        <fullName evidence="1">Uncharacterized protein</fullName>
    </submittedName>
</protein>
<organism evidence="1">
    <name type="scientific">Rhizophora mucronata</name>
    <name type="common">Asiatic mangrove</name>
    <dbReference type="NCBI Taxonomy" id="61149"/>
    <lineage>
        <taxon>Eukaryota</taxon>
        <taxon>Viridiplantae</taxon>
        <taxon>Streptophyta</taxon>
        <taxon>Embryophyta</taxon>
        <taxon>Tracheophyta</taxon>
        <taxon>Spermatophyta</taxon>
        <taxon>Magnoliopsida</taxon>
        <taxon>eudicotyledons</taxon>
        <taxon>Gunneridae</taxon>
        <taxon>Pentapetalae</taxon>
        <taxon>rosids</taxon>
        <taxon>fabids</taxon>
        <taxon>Malpighiales</taxon>
        <taxon>Rhizophoraceae</taxon>
        <taxon>Rhizophora</taxon>
    </lineage>
</organism>
<reference evidence="1" key="1">
    <citation type="submission" date="2018-02" db="EMBL/GenBank/DDBJ databases">
        <title>Rhizophora mucronata_Transcriptome.</title>
        <authorList>
            <person name="Meera S.P."/>
            <person name="Sreeshan A."/>
            <person name="Augustine A."/>
        </authorList>
    </citation>
    <scope>NUCLEOTIDE SEQUENCE</scope>
    <source>
        <tissue evidence="1">Leaf</tissue>
    </source>
</reference>
<proteinExistence type="predicted"/>
<name>A0A2P2N7H8_RHIMU</name>